<organism evidence="9 10">
    <name type="scientific">Mycena citricolor</name>
    <dbReference type="NCBI Taxonomy" id="2018698"/>
    <lineage>
        <taxon>Eukaryota</taxon>
        <taxon>Fungi</taxon>
        <taxon>Dikarya</taxon>
        <taxon>Basidiomycota</taxon>
        <taxon>Agaricomycotina</taxon>
        <taxon>Agaricomycetes</taxon>
        <taxon>Agaricomycetidae</taxon>
        <taxon>Agaricales</taxon>
        <taxon>Marasmiineae</taxon>
        <taxon>Mycenaceae</taxon>
        <taxon>Mycena</taxon>
    </lineage>
</organism>
<evidence type="ECO:0000256" key="1">
    <source>
        <dbReference type="ARBA" id="ARBA00005446"/>
    </source>
</evidence>
<dbReference type="PROSITE" id="PS50157">
    <property type="entry name" value="ZINC_FINGER_C2H2_2"/>
    <property type="match status" value="1"/>
</dbReference>
<feature type="region of interest" description="Disordered" evidence="5">
    <location>
        <begin position="1559"/>
        <end position="1597"/>
    </location>
</feature>
<dbReference type="PROSITE" id="PS51194">
    <property type="entry name" value="HELICASE_CTER"/>
    <property type="match status" value="1"/>
</dbReference>
<dbReference type="InterPro" id="IPR027417">
    <property type="entry name" value="P-loop_NTPase"/>
</dbReference>
<keyword evidence="4" id="KW-0862">Zinc</keyword>
<dbReference type="InterPro" id="IPR014001">
    <property type="entry name" value="Helicase_ATP-bd"/>
</dbReference>
<proteinExistence type="inferred from homology"/>
<dbReference type="GO" id="GO:0008270">
    <property type="term" value="F:zinc ion binding"/>
    <property type="evidence" value="ECO:0007669"/>
    <property type="project" value="UniProtKB-KW"/>
</dbReference>
<keyword evidence="4" id="KW-0479">Metal-binding</keyword>
<feature type="domain" description="C2H2-type" evidence="6">
    <location>
        <begin position="336"/>
        <end position="363"/>
    </location>
</feature>
<feature type="region of interest" description="Disordered" evidence="5">
    <location>
        <begin position="1877"/>
        <end position="1942"/>
    </location>
</feature>
<gene>
    <name evidence="9" type="ORF">MYCIT1_LOCUS2505</name>
</gene>
<feature type="domain" description="Helicase C-terminal" evidence="8">
    <location>
        <begin position="1336"/>
        <end position="1489"/>
    </location>
</feature>
<dbReference type="SMART" id="SM00490">
    <property type="entry name" value="HELICc"/>
    <property type="match status" value="1"/>
</dbReference>
<protein>
    <recommendedName>
        <fullName evidence="3">DNA 3'-5' helicase</fullName>
        <ecNumber evidence="3">5.6.2.4</ecNumber>
    </recommendedName>
</protein>
<dbReference type="EC" id="5.6.2.4" evidence="3"/>
<evidence type="ECO:0000256" key="4">
    <source>
        <dbReference type="PROSITE-ProRule" id="PRU00042"/>
    </source>
</evidence>
<sequence>MSTTQAPFSRRQPSLPGHFFCKRCRRYYEEKDGSKAVHRRTFHQATLRAAYHSEEQSYTFERGADGLLSCARCSFQHHDPRALWRHVTGERVCPQTWGLDLQPSLAQELDASASESLGQTDVNDEEVGLEGVRVAEEVEAGVDKEVDCGYAYRQPIPSPIPLAGDVPATPEVTMAWSASSGVSPLHSPNPADHPPIPVAPETIQLTQSPASVPPVEESSSAPFQSLEDWPQFDHTQYDIPLGPDTVTHDDDVDFERYNITINKTLRLLVCISCSKAIGPARLRRHILDKWPHLEVPDDIGKKLQDKYGLAGADDWSFPTARIPPVYGLAVLPDPYLFCNQCHHGYSSLSSLETHHYKRTCERPPGHLPGSFIGYGQTAGFDPRVVFPVDVSLLAPRVRQLGFTTKLFDVLPRPDYSHLPISKPVNSCNIDLLFKNEDFYSLVGTLTPEQVNQSVDCTPHTVEDKLISTHLDVVSRAYCKSIQAAITKSPAGLRKLMAQLGPESSREELRPLEDNSLNQYSAVIANIINTMLRAYASDTQPLKFPLNEAQRHALAGLRVLLMRAELPANNLVDIYFHRACFALFADEKSHGGLDNWANDITRICAKLQWLNRGVMLTEMNLRMPERLMSSAQAYHEVQKYLVANGDTPCSFIYEVHHTVKKIRDEYNDADVQMENESHTRLIFDGHRIDLHQFKTLADALARRHADILGENIFFGKGVDPSCFPPFEIEDLIDKPHNFAPGFCFLDIPSNGFEDWAKLYPRWLLSHPDLAERFTYVLNGEHRWKLLAVRQLLESFEELRLVLAIRCIVSCGPSVRAAEFARQSLRNLPGGAARNVVLLYRTLCLLAVLEKTSMQFSRKHCTPHCPVKSVSKDIIWNLAVFRPFEQFLISRFKGHVDAERYYTSMWPGIDCDFTSQLISTTLGHWTEQVLGVRLQIIDYRKIVSTFCRYIVDPFLYKSIEDSLFDELQNHTTGMSYMRYGVEKQTLASSDPRKVVGCIKACRAWGTATGIDGGDPIQLELPPNLENQTVLLPHTAGAGSGETLSTLSLETIKRAVSDTLRSEELIKRESLEAPLTQIIASLAALYFPKAPQPPAHQLQPISSIIVHPSRRNALREFRGDDNATWTCPQQGELLERMRDKQQHILAILACNSGKTATVLMQAKVFDRGSTTIFVLPVSGLHQDLHRRATQARLSVARWQRDHASFNVDFDVLYVSVEDIRDEFIKHVYSFAKGLALTRSLGSLVVDEAHMGLTDANYREPIRRLIRLATEIDAHITLLSGSIGPQHEQPLLDMYQLKNVEVIRMPSWRSNIQYLVSLHAPKTDETGCKVDTYVEAAVTYIKWRLLDVAGTTYRMIVYCRSVRVAQQAAKLLGVVAYHAGVEMDVRRRVFKDWLSGVNQVIVSTSILGVGIDTIVREVIQLDVAHTVLDSHQQANRAGRDNQPARAIVFASSKREPTAGDDHKAFLGSVHLVPWLFHFVCRRLLFALFLDGVGVTCGVIPRAEYCDVCYLHSRQPAPRIAPPMPTASSPEELAALLPVQVTADARRKAILRAADTKRLLYRSAKRSTAPSNTSSIEEIGHLEQDPPPRPRKIPRLEPRLDRHEPVSCLMSNDMPASLPQPPPPFMPHPLHLPPLPPYFGPPLPPPYPFAPPLPFFHMQPSFFPQPHQHYFSQPPASHPAVYANHPTQHSSTHARSHDRPSINSSSHTRRDSALFRGYDNPPLPQSQPARTQVLQPAQPPGISVLIARNEHSLHQKECIRVLQDVNAGLRTMLRKQGCAVCLVRQRIDWDTHSLRECQANVGTSNDERYQQWKGSGLKLPDGWCFHCLRPQGKIGSFESHEWVEDMASPCAHAGVIKASLYAFLSSSDGALSLSSLAMSSPLAPSSLHSDEDTDATTYLSSPSVEYAPPPQRDIPPPPFRYLSPPPSSTSTMYSSPPRPAPSPARQVEDVPALTASAAHPVFPHPHALFSHPHPYVSQYAPDDAYHQALQQTGPTPPHSLPPSSPYYSRYPAPYGYPYPSPLGYGFPWGYSQHPYLPPAREPVERHRLARERSRPYSSASTSLPRRHTGPMRSVPISKTPPPSSSRDDSDPFLGPSAQRDDPNAPSEIFDGAPLPAAGATRMAELVAICDRVNAALRYFSAGRCIICFLRGIDNWNEHPFDRCPGPICSFGDCDYHEWKTNGCRLPSGWCFYCLRPQHAQGGYRMHERTKAVADCKAKGLIKAALYAFFSGQEGMPLVSDCSIIPPDVVAKSHRDSLFKWALANVSNPADLKMKNHLLVFHWLVEQQARIMGM</sequence>
<comment type="similarity">
    <text evidence="1">Belongs to the helicase family. RecQ subfamily.</text>
</comment>
<dbReference type="EMBL" id="CAVNYO010000035">
    <property type="protein sequence ID" value="CAK5263195.1"/>
    <property type="molecule type" value="Genomic_DNA"/>
</dbReference>
<feature type="compositionally biased region" description="Basic and acidic residues" evidence="5">
    <location>
        <begin position="1573"/>
        <end position="1597"/>
    </location>
</feature>
<evidence type="ECO:0000313" key="10">
    <source>
        <dbReference type="Proteomes" id="UP001295794"/>
    </source>
</evidence>
<feature type="compositionally biased region" description="Basic and acidic residues" evidence="5">
    <location>
        <begin position="2040"/>
        <end position="2049"/>
    </location>
</feature>
<reference evidence="9" key="1">
    <citation type="submission" date="2023-11" db="EMBL/GenBank/DDBJ databases">
        <authorList>
            <person name="De Vega J J."/>
            <person name="De Vega J J."/>
        </authorList>
    </citation>
    <scope>NUCLEOTIDE SEQUENCE</scope>
</reference>
<feature type="region of interest" description="Disordered" evidence="5">
    <location>
        <begin position="1661"/>
        <end position="1732"/>
    </location>
</feature>
<evidence type="ECO:0000259" key="8">
    <source>
        <dbReference type="PROSITE" id="PS51194"/>
    </source>
</evidence>
<comment type="catalytic activity">
    <reaction evidence="2">
        <text>Couples ATP hydrolysis with the unwinding of duplex DNA by translocating in the 3'-5' direction.</text>
        <dbReference type="EC" id="5.6.2.4"/>
    </reaction>
</comment>
<feature type="compositionally biased region" description="Pro residues" evidence="5">
    <location>
        <begin position="1902"/>
        <end position="1922"/>
    </location>
</feature>
<evidence type="ECO:0000313" key="9">
    <source>
        <dbReference type="EMBL" id="CAK5263195.1"/>
    </source>
</evidence>
<dbReference type="GO" id="GO:0005634">
    <property type="term" value="C:nucleus"/>
    <property type="evidence" value="ECO:0007669"/>
    <property type="project" value="TreeGrafter"/>
</dbReference>
<name>A0AAD2GV38_9AGAR</name>
<dbReference type="PANTHER" id="PTHR13710">
    <property type="entry name" value="DNA HELICASE RECQ FAMILY MEMBER"/>
    <property type="match status" value="1"/>
</dbReference>
<evidence type="ECO:0000259" key="7">
    <source>
        <dbReference type="PROSITE" id="PS51192"/>
    </source>
</evidence>
<dbReference type="GO" id="GO:0005694">
    <property type="term" value="C:chromosome"/>
    <property type="evidence" value="ECO:0007669"/>
    <property type="project" value="TreeGrafter"/>
</dbReference>
<feature type="region of interest" description="Disordered" evidence="5">
    <location>
        <begin position="2040"/>
        <end position="2107"/>
    </location>
</feature>
<dbReference type="InterPro" id="IPR001650">
    <property type="entry name" value="Helicase_C-like"/>
</dbReference>
<evidence type="ECO:0000256" key="2">
    <source>
        <dbReference type="ARBA" id="ARBA00034617"/>
    </source>
</evidence>
<accession>A0AAD2GV38</accession>
<dbReference type="GO" id="GO:0043138">
    <property type="term" value="F:3'-5' DNA helicase activity"/>
    <property type="evidence" value="ECO:0007669"/>
    <property type="project" value="UniProtKB-EC"/>
</dbReference>
<evidence type="ECO:0000259" key="6">
    <source>
        <dbReference type="PROSITE" id="PS50157"/>
    </source>
</evidence>
<dbReference type="PROSITE" id="PS51192">
    <property type="entry name" value="HELICASE_ATP_BIND_1"/>
    <property type="match status" value="1"/>
</dbReference>
<dbReference type="GO" id="GO:0005737">
    <property type="term" value="C:cytoplasm"/>
    <property type="evidence" value="ECO:0007669"/>
    <property type="project" value="TreeGrafter"/>
</dbReference>
<dbReference type="PANTHER" id="PTHR13710:SF149">
    <property type="entry name" value="ATP-DEPENDENT DNA HELICASE TLH2"/>
    <property type="match status" value="1"/>
</dbReference>
<keyword evidence="4" id="KW-0863">Zinc-finger</keyword>
<evidence type="ECO:0000256" key="3">
    <source>
        <dbReference type="ARBA" id="ARBA00034808"/>
    </source>
</evidence>
<dbReference type="Proteomes" id="UP001295794">
    <property type="component" value="Unassembled WGS sequence"/>
</dbReference>
<dbReference type="SUPFAM" id="SSF52540">
    <property type="entry name" value="P-loop containing nucleoside triphosphate hydrolases"/>
    <property type="match status" value="1"/>
</dbReference>
<keyword evidence="10" id="KW-1185">Reference proteome</keyword>
<evidence type="ECO:0000256" key="5">
    <source>
        <dbReference type="SAM" id="MobiDB-lite"/>
    </source>
</evidence>
<feature type="domain" description="Helicase ATP-binding" evidence="7">
    <location>
        <begin position="1132"/>
        <end position="1297"/>
    </location>
</feature>
<feature type="compositionally biased region" description="Polar residues" evidence="5">
    <location>
        <begin position="1721"/>
        <end position="1730"/>
    </location>
</feature>
<comment type="caution">
    <text evidence="9">The sequence shown here is derived from an EMBL/GenBank/DDBJ whole genome shotgun (WGS) entry which is preliminary data.</text>
</comment>
<feature type="compositionally biased region" description="Polar residues" evidence="5">
    <location>
        <begin position="1561"/>
        <end position="1571"/>
    </location>
</feature>
<dbReference type="GO" id="GO:0009378">
    <property type="term" value="F:four-way junction helicase activity"/>
    <property type="evidence" value="ECO:0007669"/>
    <property type="project" value="TreeGrafter"/>
</dbReference>
<dbReference type="Gene3D" id="3.40.50.300">
    <property type="entry name" value="P-loop containing nucleotide triphosphate hydrolases"/>
    <property type="match status" value="2"/>
</dbReference>
<dbReference type="GO" id="GO:0000724">
    <property type="term" value="P:double-strand break repair via homologous recombination"/>
    <property type="evidence" value="ECO:0007669"/>
    <property type="project" value="TreeGrafter"/>
</dbReference>
<dbReference type="InterPro" id="IPR013087">
    <property type="entry name" value="Znf_C2H2_type"/>
</dbReference>
<dbReference type="Pfam" id="PF00271">
    <property type="entry name" value="Helicase_C"/>
    <property type="match status" value="1"/>
</dbReference>